<organism evidence="2 3">
    <name type="scientific">Roseateles asaccharophilus</name>
    <dbReference type="NCBI Taxonomy" id="582607"/>
    <lineage>
        <taxon>Bacteria</taxon>
        <taxon>Pseudomonadati</taxon>
        <taxon>Pseudomonadota</taxon>
        <taxon>Betaproteobacteria</taxon>
        <taxon>Burkholderiales</taxon>
        <taxon>Sphaerotilaceae</taxon>
        <taxon>Roseateles</taxon>
    </lineage>
</organism>
<sequence>MELTVKRMSRLSFVAAILTLVYQLWAADGARSAIQTSQSAASEVGAAVGQSDRGFQPMTAMSHEHSFLYADIKELASIAGVSLLSYEAARRDESIHPPLRAQGIVFQVASTYPNLTLFLSSVQKAYPQMALLSVVMDRKVAGLVGATQPQSASAELLVSVRLRAYGLAEGGQVEGAAASATATAPEVAGR</sequence>
<gene>
    <name evidence="2" type="ORF">J2X21_004569</name>
</gene>
<comment type="caution">
    <text evidence="2">The sequence shown here is derived from an EMBL/GenBank/DDBJ whole genome shotgun (WGS) entry which is preliminary data.</text>
</comment>
<evidence type="ECO:0000313" key="2">
    <source>
        <dbReference type="EMBL" id="MDR7335404.1"/>
    </source>
</evidence>
<feature type="chain" id="PRO_5045212970" evidence="1">
    <location>
        <begin position="27"/>
        <end position="190"/>
    </location>
</feature>
<reference evidence="2 3" key="1">
    <citation type="submission" date="2023-07" db="EMBL/GenBank/DDBJ databases">
        <title>Sorghum-associated microbial communities from plants grown in Nebraska, USA.</title>
        <authorList>
            <person name="Schachtman D."/>
        </authorList>
    </citation>
    <scope>NUCLEOTIDE SEQUENCE [LARGE SCALE GENOMIC DNA]</scope>
    <source>
        <strain evidence="2 3">BE316</strain>
    </source>
</reference>
<dbReference type="Proteomes" id="UP001180825">
    <property type="component" value="Unassembled WGS sequence"/>
</dbReference>
<keyword evidence="3" id="KW-1185">Reference proteome</keyword>
<evidence type="ECO:0000256" key="1">
    <source>
        <dbReference type="SAM" id="SignalP"/>
    </source>
</evidence>
<proteinExistence type="predicted"/>
<protein>
    <submittedName>
        <fullName evidence="2">Uncharacterized protein</fullName>
    </submittedName>
</protein>
<accession>A0ABU2ADX9</accession>
<dbReference type="RefSeq" id="WP_310332409.1">
    <property type="nucleotide sequence ID" value="NZ_JAVDXV010000010.1"/>
</dbReference>
<dbReference type="EMBL" id="JAVDXV010000010">
    <property type="protein sequence ID" value="MDR7335404.1"/>
    <property type="molecule type" value="Genomic_DNA"/>
</dbReference>
<evidence type="ECO:0000313" key="3">
    <source>
        <dbReference type="Proteomes" id="UP001180825"/>
    </source>
</evidence>
<keyword evidence="1" id="KW-0732">Signal</keyword>
<name>A0ABU2ADX9_9BURK</name>
<feature type="signal peptide" evidence="1">
    <location>
        <begin position="1"/>
        <end position="26"/>
    </location>
</feature>